<keyword evidence="2" id="KW-0378">Hydrolase</keyword>
<organism evidence="4 5">
    <name type="scientific">Actinospica acidithermotolerans</name>
    <dbReference type="NCBI Taxonomy" id="2828514"/>
    <lineage>
        <taxon>Bacteria</taxon>
        <taxon>Bacillati</taxon>
        <taxon>Actinomycetota</taxon>
        <taxon>Actinomycetes</taxon>
        <taxon>Catenulisporales</taxon>
        <taxon>Actinospicaceae</taxon>
        <taxon>Actinospica</taxon>
    </lineage>
</organism>
<feature type="region of interest" description="Disordered" evidence="3">
    <location>
        <begin position="271"/>
        <end position="387"/>
    </location>
</feature>
<keyword evidence="5" id="KW-1185">Reference proteome</keyword>
<dbReference type="RefSeq" id="WP_212522252.1">
    <property type="nucleotide sequence ID" value="NZ_JAGSOH010000188.1"/>
</dbReference>
<dbReference type="InterPro" id="IPR002594">
    <property type="entry name" value="GH12"/>
</dbReference>
<dbReference type="PANTHER" id="PTHR34002:SF9">
    <property type="entry name" value="XYLOGLUCAN-SPECIFIC ENDO-BETA-1,4-GLUCANASE A"/>
    <property type="match status" value="1"/>
</dbReference>
<sequence length="387" mass="38870">MRTQWRARRPQVAGVAAGVGALAIVAASMLVLPSQGASADPTTLCGGQRVSVAAGEYVVQNNEWNSNANECITTDGNADFTVAANDMTTPPGAPGGYPSIYQGCHWGSCTSGGLAAYPVEAADMTPGEVTTSWATTQPTGDGNMYDVAYDVWYNRAATTNNAPDCAEVMVWLGHQGSVRPYGTAVATNVDVGGANYTVWEGVQTTEPTISYEMTTPATSVSNLDLYPITRDAVSRGYISDSCYLVSVEAGFELWQGGVGLATSAFAVHVDPNGTGSPSPSPTGTPSPTASPTTTAGPTPTTTQTPTSTATPSTTPTASATASATATATATATTTATATHAPAPPTGTSTSPAANPTAGHSPSAAPAPSPAPSKSGASRPTPLLSSAV</sequence>
<dbReference type="EMBL" id="JAGSOH010000188">
    <property type="protein sequence ID" value="MBR7831136.1"/>
    <property type="molecule type" value="Genomic_DNA"/>
</dbReference>
<dbReference type="Proteomes" id="UP000676325">
    <property type="component" value="Unassembled WGS sequence"/>
</dbReference>
<comment type="caution">
    <text evidence="4">The sequence shown here is derived from an EMBL/GenBank/DDBJ whole genome shotgun (WGS) entry which is preliminary data.</text>
</comment>
<dbReference type="GO" id="GO:0000272">
    <property type="term" value="P:polysaccharide catabolic process"/>
    <property type="evidence" value="ECO:0007669"/>
    <property type="project" value="UniProtKB-KW"/>
</dbReference>
<keyword evidence="2" id="KW-0119">Carbohydrate metabolism</keyword>
<gene>
    <name evidence="4" type="ORF">KDK95_32825</name>
</gene>
<dbReference type="Pfam" id="PF01670">
    <property type="entry name" value="Glyco_hydro_12"/>
    <property type="match status" value="1"/>
</dbReference>
<dbReference type="PANTHER" id="PTHR34002">
    <property type="entry name" value="BLR1656 PROTEIN"/>
    <property type="match status" value="1"/>
</dbReference>
<dbReference type="InterPro" id="IPR013320">
    <property type="entry name" value="ConA-like_dom_sf"/>
</dbReference>
<dbReference type="InterPro" id="IPR013319">
    <property type="entry name" value="GH11/12"/>
</dbReference>
<dbReference type="SUPFAM" id="SSF49899">
    <property type="entry name" value="Concanavalin A-like lectins/glucanases"/>
    <property type="match status" value="1"/>
</dbReference>
<keyword evidence="2" id="KW-0326">Glycosidase</keyword>
<evidence type="ECO:0000313" key="5">
    <source>
        <dbReference type="Proteomes" id="UP000676325"/>
    </source>
</evidence>
<evidence type="ECO:0000256" key="3">
    <source>
        <dbReference type="SAM" id="MobiDB-lite"/>
    </source>
</evidence>
<name>A0A941EGP9_9ACTN</name>
<reference evidence="4" key="1">
    <citation type="submission" date="2021-04" db="EMBL/GenBank/DDBJ databases">
        <title>Genome based classification of Actinospica acidithermotolerans sp. nov., an actinobacterium isolated from an Indonesian hot spring.</title>
        <authorList>
            <person name="Kusuma A.B."/>
            <person name="Putra K.E."/>
            <person name="Nafisah S."/>
            <person name="Loh J."/>
            <person name="Nouioui I."/>
            <person name="Goodfellow M."/>
        </authorList>
    </citation>
    <scope>NUCLEOTIDE SEQUENCE</scope>
    <source>
        <strain evidence="4">MGRD01-02</strain>
    </source>
</reference>
<proteinExistence type="inferred from homology"/>
<evidence type="ECO:0008006" key="6">
    <source>
        <dbReference type="Google" id="ProtNLM"/>
    </source>
</evidence>
<evidence type="ECO:0000256" key="1">
    <source>
        <dbReference type="ARBA" id="ARBA00005519"/>
    </source>
</evidence>
<dbReference type="GO" id="GO:0008810">
    <property type="term" value="F:cellulase activity"/>
    <property type="evidence" value="ECO:0007669"/>
    <property type="project" value="InterPro"/>
</dbReference>
<evidence type="ECO:0000313" key="4">
    <source>
        <dbReference type="EMBL" id="MBR7831136.1"/>
    </source>
</evidence>
<dbReference type="Gene3D" id="2.60.120.180">
    <property type="match status" value="1"/>
</dbReference>
<keyword evidence="2" id="KW-0624">Polysaccharide degradation</keyword>
<dbReference type="AlphaFoldDB" id="A0A941EGP9"/>
<feature type="compositionally biased region" description="Low complexity" evidence="3">
    <location>
        <begin position="285"/>
        <end position="363"/>
    </location>
</feature>
<comment type="similarity">
    <text evidence="1 2">Belongs to the glycosyl hydrolase 12 (cellulase H) family.</text>
</comment>
<evidence type="ECO:0000256" key="2">
    <source>
        <dbReference type="RuleBase" id="RU361163"/>
    </source>
</evidence>
<accession>A0A941EGP9</accession>
<protein>
    <recommendedName>
        <fullName evidence="6">Glycosyl hydrolase family 12</fullName>
    </recommendedName>
</protein>